<keyword evidence="4" id="KW-0548">Nucleotidyltransferase</keyword>
<dbReference type="RefSeq" id="WP_249736830.1">
    <property type="nucleotide sequence ID" value="NZ_JAKNCJ010000002.1"/>
</dbReference>
<feature type="domain" description="Polymerase nucleotidyl transferase" evidence="10">
    <location>
        <begin position="13"/>
        <end position="94"/>
    </location>
</feature>
<dbReference type="SUPFAM" id="SSF81301">
    <property type="entry name" value="Nucleotidyltransferase"/>
    <property type="match status" value="1"/>
</dbReference>
<evidence type="ECO:0000313" key="12">
    <source>
        <dbReference type="Proteomes" id="UP001203761"/>
    </source>
</evidence>
<keyword evidence="3" id="KW-0808">Transferase</keyword>
<evidence type="ECO:0000313" key="11">
    <source>
        <dbReference type="EMBL" id="MCL6422711.1"/>
    </source>
</evidence>
<evidence type="ECO:0000256" key="7">
    <source>
        <dbReference type="ARBA" id="ARBA00022840"/>
    </source>
</evidence>
<keyword evidence="6" id="KW-0547">Nucleotide-binding</keyword>
<keyword evidence="2" id="KW-1277">Toxin-antitoxin system</keyword>
<gene>
    <name evidence="11" type="ORF">Bequi_04800</name>
</gene>
<dbReference type="Pfam" id="PF01909">
    <property type="entry name" value="NTP_transf_2"/>
    <property type="match status" value="1"/>
</dbReference>
<evidence type="ECO:0000256" key="9">
    <source>
        <dbReference type="ARBA" id="ARBA00038276"/>
    </source>
</evidence>
<dbReference type="Proteomes" id="UP001203761">
    <property type="component" value="Unassembled WGS sequence"/>
</dbReference>
<proteinExistence type="inferred from homology"/>
<evidence type="ECO:0000256" key="6">
    <source>
        <dbReference type="ARBA" id="ARBA00022741"/>
    </source>
</evidence>
<evidence type="ECO:0000259" key="10">
    <source>
        <dbReference type="Pfam" id="PF01909"/>
    </source>
</evidence>
<dbReference type="EMBL" id="JAKNCJ010000002">
    <property type="protein sequence ID" value="MCL6422711.1"/>
    <property type="molecule type" value="Genomic_DNA"/>
</dbReference>
<comment type="cofactor">
    <cofactor evidence="1">
        <name>Mg(2+)</name>
        <dbReference type="ChEBI" id="CHEBI:18420"/>
    </cofactor>
</comment>
<name>A0ABT0QYL4_9MICO</name>
<protein>
    <submittedName>
        <fullName evidence="11">Nucleotidyltransferase domain-containing protein</fullName>
    </submittedName>
</protein>
<dbReference type="PANTHER" id="PTHR33571:SF12">
    <property type="entry name" value="BSL3053 PROTEIN"/>
    <property type="match status" value="1"/>
</dbReference>
<dbReference type="PANTHER" id="PTHR33571">
    <property type="entry name" value="SSL8005 PROTEIN"/>
    <property type="match status" value="1"/>
</dbReference>
<keyword evidence="7" id="KW-0067">ATP-binding</keyword>
<dbReference type="CDD" id="cd05403">
    <property type="entry name" value="NT_KNTase_like"/>
    <property type="match status" value="1"/>
</dbReference>
<evidence type="ECO:0000256" key="3">
    <source>
        <dbReference type="ARBA" id="ARBA00022679"/>
    </source>
</evidence>
<evidence type="ECO:0000256" key="1">
    <source>
        <dbReference type="ARBA" id="ARBA00001946"/>
    </source>
</evidence>
<dbReference type="InterPro" id="IPR002934">
    <property type="entry name" value="Polymerase_NTP_transf_dom"/>
</dbReference>
<evidence type="ECO:0000256" key="8">
    <source>
        <dbReference type="ARBA" id="ARBA00022842"/>
    </source>
</evidence>
<keyword evidence="8" id="KW-0460">Magnesium</keyword>
<evidence type="ECO:0000256" key="2">
    <source>
        <dbReference type="ARBA" id="ARBA00022649"/>
    </source>
</evidence>
<sequence>MTITASLDRDAIRRAAERHGVAELAVFGSVVAGDFGAESDVDFLVDFLPDRLDPFEDFFSLRDDLREVLERDVDLVVKRSIRNPYFRESALSQAEILYAADI</sequence>
<organism evidence="11 12">
    <name type="scientific">Brachybacterium equifaecis</name>
    <dbReference type="NCBI Taxonomy" id="2910770"/>
    <lineage>
        <taxon>Bacteria</taxon>
        <taxon>Bacillati</taxon>
        <taxon>Actinomycetota</taxon>
        <taxon>Actinomycetes</taxon>
        <taxon>Micrococcales</taxon>
        <taxon>Dermabacteraceae</taxon>
        <taxon>Brachybacterium</taxon>
    </lineage>
</organism>
<accession>A0ABT0QYL4</accession>
<dbReference type="InterPro" id="IPR043519">
    <property type="entry name" value="NT_sf"/>
</dbReference>
<keyword evidence="5" id="KW-0479">Metal-binding</keyword>
<dbReference type="Gene3D" id="3.30.460.10">
    <property type="entry name" value="Beta Polymerase, domain 2"/>
    <property type="match status" value="1"/>
</dbReference>
<comment type="similarity">
    <text evidence="9">Belongs to the MntA antitoxin family.</text>
</comment>
<evidence type="ECO:0000256" key="5">
    <source>
        <dbReference type="ARBA" id="ARBA00022723"/>
    </source>
</evidence>
<keyword evidence="12" id="KW-1185">Reference proteome</keyword>
<dbReference type="InterPro" id="IPR052038">
    <property type="entry name" value="Type-VII_TA_antitoxin"/>
</dbReference>
<evidence type="ECO:0000256" key="4">
    <source>
        <dbReference type="ARBA" id="ARBA00022695"/>
    </source>
</evidence>
<comment type="caution">
    <text evidence="11">The sequence shown here is derived from an EMBL/GenBank/DDBJ whole genome shotgun (WGS) entry which is preliminary data.</text>
</comment>
<reference evidence="11" key="1">
    <citation type="submission" date="2022-02" db="EMBL/GenBank/DDBJ databases">
        <authorList>
            <person name="Lee M."/>
            <person name="Kim S.-J."/>
            <person name="Jung M.-Y."/>
        </authorList>
    </citation>
    <scope>NUCLEOTIDE SEQUENCE</scope>
    <source>
        <strain evidence="11">JHP9</strain>
    </source>
</reference>